<gene>
    <name evidence="11" type="ORF">GRX01_14125</name>
</gene>
<evidence type="ECO:0000256" key="4">
    <source>
        <dbReference type="ARBA" id="ARBA00022692"/>
    </source>
</evidence>
<dbReference type="PANTHER" id="PTHR30221:SF1">
    <property type="entry name" value="SMALL-CONDUCTANCE MECHANOSENSITIVE CHANNEL"/>
    <property type="match status" value="1"/>
</dbReference>
<keyword evidence="6 8" id="KW-0472">Membrane</keyword>
<dbReference type="InterPro" id="IPR045275">
    <property type="entry name" value="MscS_archaea/bacteria_type"/>
</dbReference>
<protein>
    <submittedName>
        <fullName evidence="11">Mechanosensitive ion channel</fullName>
    </submittedName>
</protein>
<name>A0A6B0T1D8_9EURY</name>
<evidence type="ECO:0000256" key="3">
    <source>
        <dbReference type="ARBA" id="ARBA00022475"/>
    </source>
</evidence>
<dbReference type="GO" id="GO:0005886">
    <property type="term" value="C:plasma membrane"/>
    <property type="evidence" value="ECO:0007669"/>
    <property type="project" value="UniProtKB-SubCell"/>
</dbReference>
<feature type="transmembrane region" description="Helical" evidence="8">
    <location>
        <begin position="32"/>
        <end position="54"/>
    </location>
</feature>
<dbReference type="Proteomes" id="UP000437065">
    <property type="component" value="Unassembled WGS sequence"/>
</dbReference>
<feature type="domain" description="Mechanosensitive ion channel MscS C-terminal" evidence="10">
    <location>
        <begin position="194"/>
        <end position="273"/>
    </location>
</feature>
<feature type="region of interest" description="Disordered" evidence="7">
    <location>
        <begin position="270"/>
        <end position="294"/>
    </location>
</feature>
<sequence>MTPFQIEPPDPVPVPVPVGTATDALASALATAGWVLAVALPVYAVGRLLIAPAAARVVRSRNPNNPTIVDATRTYVGVASTIVAVVLGLIAGGYGATLGGSAVVVAAATLAVGIAGQDLIGSLVSGLFLVVDPEFNVGDWIEWPGGEGRVERVDFRSTRVRTGENAVVTVPNTVLTADTVVRPYAQDRIRARETVPIAYDDDLATAARELGDAVAAVEGVADSVAPSVRVDALGDDGVSLTVEYHIDDPTVSRVLHVRGTVRERAVDALESAGATPGPPAGRELSGAVAVDGAE</sequence>
<dbReference type="Gene3D" id="2.30.30.60">
    <property type="match status" value="1"/>
</dbReference>
<evidence type="ECO:0000256" key="6">
    <source>
        <dbReference type="ARBA" id="ARBA00023136"/>
    </source>
</evidence>
<evidence type="ECO:0000259" key="10">
    <source>
        <dbReference type="Pfam" id="PF21082"/>
    </source>
</evidence>
<comment type="similarity">
    <text evidence="2">Belongs to the MscS (TC 1.A.23) family.</text>
</comment>
<reference evidence="11 12" key="1">
    <citation type="submission" date="2019-12" db="EMBL/GenBank/DDBJ databases">
        <title>Isolation and characterization of three novel carbon monoxide-oxidizing members of Halobacteria from salione crusts and soils.</title>
        <authorList>
            <person name="Myers M.R."/>
            <person name="King G.M."/>
        </authorList>
    </citation>
    <scope>NUCLEOTIDE SEQUENCE [LARGE SCALE GENOMIC DNA]</scope>
    <source>
        <strain evidence="11 12">WSA2</strain>
    </source>
</reference>
<dbReference type="InterPro" id="IPR006685">
    <property type="entry name" value="MscS_channel_2nd"/>
</dbReference>
<dbReference type="Gene3D" id="1.10.287.1260">
    <property type="match status" value="1"/>
</dbReference>
<dbReference type="RefSeq" id="WP_159668798.1">
    <property type="nucleotide sequence ID" value="NZ_WUUS01000009.1"/>
</dbReference>
<organism evidence="11 12">
    <name type="scientific">Halobaculum saliterrae</name>
    <dbReference type="NCBI Taxonomy" id="2073113"/>
    <lineage>
        <taxon>Archaea</taxon>
        <taxon>Methanobacteriati</taxon>
        <taxon>Methanobacteriota</taxon>
        <taxon>Stenosarchaea group</taxon>
        <taxon>Halobacteria</taxon>
        <taxon>Halobacteriales</taxon>
        <taxon>Haloferacaceae</taxon>
        <taxon>Halobaculum</taxon>
    </lineage>
</organism>
<dbReference type="PANTHER" id="PTHR30221">
    <property type="entry name" value="SMALL-CONDUCTANCE MECHANOSENSITIVE CHANNEL"/>
    <property type="match status" value="1"/>
</dbReference>
<dbReference type="EMBL" id="WUUS01000009">
    <property type="protein sequence ID" value="MXR42471.1"/>
    <property type="molecule type" value="Genomic_DNA"/>
</dbReference>
<keyword evidence="5 8" id="KW-1133">Transmembrane helix</keyword>
<dbReference type="OrthoDB" id="31543at2157"/>
<feature type="transmembrane region" description="Helical" evidence="8">
    <location>
        <begin position="75"/>
        <end position="96"/>
    </location>
</feature>
<feature type="transmembrane region" description="Helical" evidence="8">
    <location>
        <begin position="102"/>
        <end position="131"/>
    </location>
</feature>
<evidence type="ECO:0000256" key="1">
    <source>
        <dbReference type="ARBA" id="ARBA00004651"/>
    </source>
</evidence>
<keyword evidence="3" id="KW-1003">Cell membrane</keyword>
<evidence type="ECO:0000256" key="8">
    <source>
        <dbReference type="SAM" id="Phobius"/>
    </source>
</evidence>
<dbReference type="Gene3D" id="3.30.70.100">
    <property type="match status" value="1"/>
</dbReference>
<keyword evidence="4 8" id="KW-0812">Transmembrane</keyword>
<keyword evidence="12" id="KW-1185">Reference proteome</keyword>
<dbReference type="InterPro" id="IPR010920">
    <property type="entry name" value="LSM_dom_sf"/>
</dbReference>
<evidence type="ECO:0000256" key="7">
    <source>
        <dbReference type="SAM" id="MobiDB-lite"/>
    </source>
</evidence>
<dbReference type="Pfam" id="PF00924">
    <property type="entry name" value="MS_channel_2nd"/>
    <property type="match status" value="1"/>
</dbReference>
<evidence type="ECO:0000313" key="12">
    <source>
        <dbReference type="Proteomes" id="UP000437065"/>
    </source>
</evidence>
<dbReference type="InterPro" id="IPR011066">
    <property type="entry name" value="MscS_channel_C_sf"/>
</dbReference>
<feature type="domain" description="Mechanosensitive ion channel MscS" evidence="9">
    <location>
        <begin position="118"/>
        <end position="180"/>
    </location>
</feature>
<dbReference type="SUPFAM" id="SSF50182">
    <property type="entry name" value="Sm-like ribonucleoproteins"/>
    <property type="match status" value="1"/>
</dbReference>
<evidence type="ECO:0000256" key="2">
    <source>
        <dbReference type="ARBA" id="ARBA00008017"/>
    </source>
</evidence>
<accession>A0A6B0T1D8</accession>
<evidence type="ECO:0000313" key="11">
    <source>
        <dbReference type="EMBL" id="MXR42471.1"/>
    </source>
</evidence>
<comment type="caution">
    <text evidence="11">The sequence shown here is derived from an EMBL/GenBank/DDBJ whole genome shotgun (WGS) entry which is preliminary data.</text>
</comment>
<comment type="subcellular location">
    <subcellularLocation>
        <location evidence="1">Cell membrane</location>
        <topology evidence="1">Multi-pass membrane protein</topology>
    </subcellularLocation>
</comment>
<dbReference type="Pfam" id="PF21082">
    <property type="entry name" value="MS_channel_3rd"/>
    <property type="match status" value="1"/>
</dbReference>
<dbReference type="SUPFAM" id="SSF82689">
    <property type="entry name" value="Mechanosensitive channel protein MscS (YggB), C-terminal domain"/>
    <property type="match status" value="1"/>
</dbReference>
<dbReference type="AlphaFoldDB" id="A0A6B0T1D8"/>
<evidence type="ECO:0000259" key="9">
    <source>
        <dbReference type="Pfam" id="PF00924"/>
    </source>
</evidence>
<dbReference type="InterPro" id="IPR049278">
    <property type="entry name" value="MS_channel_C"/>
</dbReference>
<dbReference type="GO" id="GO:0008381">
    <property type="term" value="F:mechanosensitive monoatomic ion channel activity"/>
    <property type="evidence" value="ECO:0007669"/>
    <property type="project" value="InterPro"/>
</dbReference>
<proteinExistence type="inferred from homology"/>
<evidence type="ECO:0000256" key="5">
    <source>
        <dbReference type="ARBA" id="ARBA00022989"/>
    </source>
</evidence>
<dbReference type="InterPro" id="IPR023408">
    <property type="entry name" value="MscS_beta-dom_sf"/>
</dbReference>